<keyword evidence="3" id="KW-0804">Transcription</keyword>
<dbReference type="SUPFAM" id="SSF48008">
    <property type="entry name" value="GntR ligand-binding domain-like"/>
    <property type="match status" value="1"/>
</dbReference>
<dbReference type="KEGG" id="malv:MALV_30150"/>
<dbReference type="Gene3D" id="1.20.120.530">
    <property type="entry name" value="GntR ligand-binding domain-like"/>
    <property type="match status" value="1"/>
</dbReference>
<name>A0A6N4USM3_9MYCO</name>
<organism evidence="5 6">
    <name type="scientific">Mycolicibacterium alvei</name>
    <dbReference type="NCBI Taxonomy" id="67081"/>
    <lineage>
        <taxon>Bacteria</taxon>
        <taxon>Bacillati</taxon>
        <taxon>Actinomycetota</taxon>
        <taxon>Actinomycetes</taxon>
        <taxon>Mycobacteriales</taxon>
        <taxon>Mycobacteriaceae</taxon>
        <taxon>Mycolicibacterium</taxon>
    </lineage>
</organism>
<keyword evidence="6" id="KW-1185">Reference proteome</keyword>
<evidence type="ECO:0000313" key="5">
    <source>
        <dbReference type="EMBL" id="BBX27890.1"/>
    </source>
</evidence>
<dbReference type="Proteomes" id="UP000466906">
    <property type="component" value="Chromosome"/>
</dbReference>
<dbReference type="PANTHER" id="PTHR43537:SF47">
    <property type="entry name" value="REGULATORY PROTEIN GNTR HTH"/>
    <property type="match status" value="1"/>
</dbReference>
<dbReference type="Pfam" id="PF00392">
    <property type="entry name" value="GntR"/>
    <property type="match status" value="1"/>
</dbReference>
<dbReference type="SMART" id="SM00345">
    <property type="entry name" value="HTH_GNTR"/>
    <property type="match status" value="1"/>
</dbReference>
<evidence type="ECO:0000313" key="6">
    <source>
        <dbReference type="Proteomes" id="UP000466906"/>
    </source>
</evidence>
<accession>A0A6N4USM3</accession>
<sequence>MERVARTSIVDVVVARLRDQIHNGNWPVGTKVPTEAKLVEALGVSRPSVREAVRALVQVGLLESRQGDGTYVVADDEAAVALQQAVDAADDGEVLVVRRALDVLAAQQAARHRTRADVAALRASLVARRAAIADSNMAAFIHHDIAFHVGVARAAHNGLLLMLYKSFENSMRDSILQLNCIAEIGGLHPEFHEVLLVAVERGDHRGAARAAIGVLDDHERLLYAVGS</sequence>
<dbReference type="PRINTS" id="PR00035">
    <property type="entry name" value="HTHGNTR"/>
</dbReference>
<evidence type="ECO:0000256" key="1">
    <source>
        <dbReference type="ARBA" id="ARBA00023015"/>
    </source>
</evidence>
<keyword evidence="2" id="KW-0238">DNA-binding</keyword>
<dbReference type="InterPro" id="IPR036390">
    <property type="entry name" value="WH_DNA-bd_sf"/>
</dbReference>
<protein>
    <submittedName>
        <fullName evidence="5">GntR family transcriptional regulator</fullName>
    </submittedName>
</protein>
<dbReference type="InterPro" id="IPR011711">
    <property type="entry name" value="GntR_C"/>
</dbReference>
<dbReference type="Gene3D" id="1.10.10.10">
    <property type="entry name" value="Winged helix-like DNA-binding domain superfamily/Winged helix DNA-binding domain"/>
    <property type="match status" value="1"/>
</dbReference>
<dbReference type="GO" id="GO:0003677">
    <property type="term" value="F:DNA binding"/>
    <property type="evidence" value="ECO:0007669"/>
    <property type="project" value="UniProtKB-KW"/>
</dbReference>
<keyword evidence="1" id="KW-0805">Transcription regulation</keyword>
<gene>
    <name evidence="5" type="ORF">MALV_30150</name>
</gene>
<dbReference type="InterPro" id="IPR036388">
    <property type="entry name" value="WH-like_DNA-bd_sf"/>
</dbReference>
<dbReference type="InterPro" id="IPR008920">
    <property type="entry name" value="TF_FadR/GntR_C"/>
</dbReference>
<dbReference type="PANTHER" id="PTHR43537">
    <property type="entry name" value="TRANSCRIPTIONAL REGULATOR, GNTR FAMILY"/>
    <property type="match status" value="1"/>
</dbReference>
<dbReference type="EMBL" id="AP022565">
    <property type="protein sequence ID" value="BBX27890.1"/>
    <property type="molecule type" value="Genomic_DNA"/>
</dbReference>
<dbReference type="InterPro" id="IPR000524">
    <property type="entry name" value="Tscrpt_reg_HTH_GntR"/>
</dbReference>
<dbReference type="SMART" id="SM00895">
    <property type="entry name" value="FCD"/>
    <property type="match status" value="1"/>
</dbReference>
<dbReference type="RefSeq" id="WP_163665206.1">
    <property type="nucleotide sequence ID" value="NZ_AP022565.1"/>
</dbReference>
<dbReference type="Pfam" id="PF07729">
    <property type="entry name" value="FCD"/>
    <property type="match status" value="1"/>
</dbReference>
<dbReference type="AlphaFoldDB" id="A0A6N4USM3"/>
<evidence type="ECO:0000259" key="4">
    <source>
        <dbReference type="PROSITE" id="PS50949"/>
    </source>
</evidence>
<dbReference type="PROSITE" id="PS50949">
    <property type="entry name" value="HTH_GNTR"/>
    <property type="match status" value="1"/>
</dbReference>
<dbReference type="SUPFAM" id="SSF46785">
    <property type="entry name" value="Winged helix' DNA-binding domain"/>
    <property type="match status" value="1"/>
</dbReference>
<feature type="domain" description="HTH gntR-type" evidence="4">
    <location>
        <begin position="7"/>
        <end position="75"/>
    </location>
</feature>
<reference evidence="5 6" key="1">
    <citation type="journal article" date="2019" name="Emerg. Microbes Infect.">
        <title>Comprehensive subspecies identification of 175 nontuberculous mycobacteria species based on 7547 genomic profiles.</title>
        <authorList>
            <person name="Matsumoto Y."/>
            <person name="Kinjo T."/>
            <person name="Motooka D."/>
            <person name="Nabeya D."/>
            <person name="Jung N."/>
            <person name="Uechi K."/>
            <person name="Horii T."/>
            <person name="Iida T."/>
            <person name="Fujita J."/>
            <person name="Nakamura S."/>
        </authorList>
    </citation>
    <scope>NUCLEOTIDE SEQUENCE [LARGE SCALE GENOMIC DNA]</scope>
    <source>
        <strain evidence="5 6">JCM 12272</strain>
    </source>
</reference>
<dbReference type="CDD" id="cd07377">
    <property type="entry name" value="WHTH_GntR"/>
    <property type="match status" value="1"/>
</dbReference>
<dbReference type="GO" id="GO:0003700">
    <property type="term" value="F:DNA-binding transcription factor activity"/>
    <property type="evidence" value="ECO:0007669"/>
    <property type="project" value="InterPro"/>
</dbReference>
<evidence type="ECO:0000256" key="2">
    <source>
        <dbReference type="ARBA" id="ARBA00023125"/>
    </source>
</evidence>
<evidence type="ECO:0000256" key="3">
    <source>
        <dbReference type="ARBA" id="ARBA00023163"/>
    </source>
</evidence>
<proteinExistence type="predicted"/>